<dbReference type="Proteomes" id="UP000325785">
    <property type="component" value="Chromosome"/>
</dbReference>
<gene>
    <name evidence="2" type="ORF">RIdsm_04528</name>
    <name evidence="1" type="ORF">XM52_24190</name>
</gene>
<sequence>MTDKPERPSLDFTSKEEFRAVCHQLAMRMHYLNRVAMGEQKFSSEVAELLSRLGRVFDDHYDDEETRRAFGDGWETGVLSEEERRAYLYGLLYDKG</sequence>
<dbReference type="EMBL" id="CP031598">
    <property type="protein sequence ID" value="QEW28689.1"/>
    <property type="molecule type" value="Genomic_DNA"/>
</dbReference>
<evidence type="ECO:0000313" key="3">
    <source>
        <dbReference type="Proteomes" id="UP000051401"/>
    </source>
</evidence>
<dbReference type="KEGG" id="rid:RIdsm_04528"/>
<name>A0A0T5P2J0_9RHOB</name>
<dbReference type="EMBL" id="LAXI01000023">
    <property type="protein sequence ID" value="KRS15354.1"/>
    <property type="molecule type" value="Genomic_DNA"/>
</dbReference>
<evidence type="ECO:0000313" key="2">
    <source>
        <dbReference type="EMBL" id="QEW28689.1"/>
    </source>
</evidence>
<evidence type="ECO:0000313" key="4">
    <source>
        <dbReference type="Proteomes" id="UP000325785"/>
    </source>
</evidence>
<accession>A0A0T5P2J0</accession>
<keyword evidence="3" id="KW-1185">Reference proteome</keyword>
<protein>
    <submittedName>
        <fullName evidence="1">Uncharacterized protein</fullName>
    </submittedName>
</protein>
<dbReference type="STRING" id="540747.SAMN04488031_11656"/>
<dbReference type="OrthoDB" id="7871085at2"/>
<evidence type="ECO:0000313" key="1">
    <source>
        <dbReference type="EMBL" id="KRS15354.1"/>
    </source>
</evidence>
<dbReference type="Proteomes" id="UP000051401">
    <property type="component" value="Unassembled WGS sequence"/>
</dbReference>
<reference evidence="1 3" key="1">
    <citation type="submission" date="2015-04" db="EMBL/GenBank/DDBJ databases">
        <title>The draft genome sequence of Roseovarius indicus B108T.</title>
        <authorList>
            <person name="Li G."/>
            <person name="Lai Q."/>
            <person name="Shao Z."/>
            <person name="Yan P."/>
        </authorList>
    </citation>
    <scope>NUCLEOTIDE SEQUENCE [LARGE SCALE GENOMIC DNA]</scope>
    <source>
        <strain evidence="1 3">B108</strain>
    </source>
</reference>
<reference evidence="2 4" key="2">
    <citation type="submission" date="2018-08" db="EMBL/GenBank/DDBJ databases">
        <title>Genetic Globetrotter - A new plasmid hitch-hiking vast phylogenetic and geographic distances.</title>
        <authorList>
            <person name="Vollmers J."/>
            <person name="Petersen J."/>
        </authorList>
    </citation>
    <scope>NUCLEOTIDE SEQUENCE [LARGE SCALE GENOMIC DNA]</scope>
    <source>
        <strain evidence="2 4">DSM 26383</strain>
    </source>
</reference>
<dbReference type="AlphaFoldDB" id="A0A0T5P2J0"/>
<organism evidence="1 3">
    <name type="scientific">Roseovarius indicus</name>
    <dbReference type="NCBI Taxonomy" id="540747"/>
    <lineage>
        <taxon>Bacteria</taxon>
        <taxon>Pseudomonadati</taxon>
        <taxon>Pseudomonadota</taxon>
        <taxon>Alphaproteobacteria</taxon>
        <taxon>Rhodobacterales</taxon>
        <taxon>Roseobacteraceae</taxon>
        <taxon>Roseovarius</taxon>
    </lineage>
</organism>
<dbReference type="RefSeq" id="WP_057820418.1">
    <property type="nucleotide sequence ID" value="NZ_CP031598.1"/>
</dbReference>
<proteinExistence type="predicted"/>
<dbReference type="PATRIC" id="fig|540747.5.peg.3190"/>